<name>A0ABR3WEE3_9PEZI</name>
<organism evidence="2 3">
    <name type="scientific">Diaporthe australafricana</name>
    <dbReference type="NCBI Taxonomy" id="127596"/>
    <lineage>
        <taxon>Eukaryota</taxon>
        <taxon>Fungi</taxon>
        <taxon>Dikarya</taxon>
        <taxon>Ascomycota</taxon>
        <taxon>Pezizomycotina</taxon>
        <taxon>Sordariomycetes</taxon>
        <taxon>Sordariomycetidae</taxon>
        <taxon>Diaporthales</taxon>
        <taxon>Diaporthaceae</taxon>
        <taxon>Diaporthe</taxon>
    </lineage>
</organism>
<evidence type="ECO:0000256" key="1">
    <source>
        <dbReference type="SAM" id="SignalP"/>
    </source>
</evidence>
<accession>A0ABR3WEE3</accession>
<comment type="caution">
    <text evidence="2">The sequence shown here is derived from an EMBL/GenBank/DDBJ whole genome shotgun (WGS) entry which is preliminary data.</text>
</comment>
<reference evidence="2 3" key="1">
    <citation type="journal article" date="2024" name="IMA Fungus">
        <title>IMA Genome - F19 : A genome assembly and annotation guide to empower mycologists, including annotated draft genome sequences of Ceratocystis pirilliformis, Diaporthe australafricana, Fusarium ophioides, Paecilomyces lecythidis, and Sporothrix stenoceras.</title>
        <authorList>
            <person name="Aylward J."/>
            <person name="Wilson A.M."/>
            <person name="Visagie C.M."/>
            <person name="Spraker J."/>
            <person name="Barnes I."/>
            <person name="Buitendag C."/>
            <person name="Ceriani C."/>
            <person name="Del Mar Angel L."/>
            <person name="du Plessis D."/>
            <person name="Fuchs T."/>
            <person name="Gasser K."/>
            <person name="Kramer D."/>
            <person name="Li W."/>
            <person name="Munsamy K."/>
            <person name="Piso A."/>
            <person name="Price J.L."/>
            <person name="Sonnekus B."/>
            <person name="Thomas C."/>
            <person name="van der Nest A."/>
            <person name="van Dijk A."/>
            <person name="van Heerden A."/>
            <person name="van Vuuren N."/>
            <person name="Yilmaz N."/>
            <person name="Duong T.A."/>
            <person name="van der Merwe N.A."/>
            <person name="Wingfield M.J."/>
            <person name="Wingfield B.D."/>
        </authorList>
    </citation>
    <scope>NUCLEOTIDE SEQUENCE [LARGE SCALE GENOMIC DNA]</scope>
    <source>
        <strain evidence="2 3">CMW 18300</strain>
    </source>
</reference>
<feature type="chain" id="PRO_5045477683" description="Secreted protein" evidence="1">
    <location>
        <begin position="19"/>
        <end position="181"/>
    </location>
</feature>
<dbReference type="Proteomes" id="UP001583177">
    <property type="component" value="Unassembled WGS sequence"/>
</dbReference>
<evidence type="ECO:0000313" key="3">
    <source>
        <dbReference type="Proteomes" id="UP001583177"/>
    </source>
</evidence>
<keyword evidence="3" id="KW-1185">Reference proteome</keyword>
<feature type="signal peptide" evidence="1">
    <location>
        <begin position="1"/>
        <end position="18"/>
    </location>
</feature>
<dbReference type="EMBL" id="JAWRVE010000095">
    <property type="protein sequence ID" value="KAL1859821.1"/>
    <property type="molecule type" value="Genomic_DNA"/>
</dbReference>
<sequence>MRLAIVASLAAVAGLSTGLPLGTNNTSGTNITLLSANNYDINSNPAAPLNITTNDLEYEFFSLFSFSNNSEHASDIEPGLEIVPRDKGLPPRSRKVAEQMKYGLPECYQRCFKNENGKVGVDIYTWDLGRYCTRPGCLHVEEWGYTHIYPCFKWQCRKESKKTKLKAGKWTADTCGDFCKI</sequence>
<gene>
    <name evidence="2" type="ORF">Daus18300_009411</name>
</gene>
<keyword evidence="1" id="KW-0732">Signal</keyword>
<evidence type="ECO:0008006" key="4">
    <source>
        <dbReference type="Google" id="ProtNLM"/>
    </source>
</evidence>
<protein>
    <recommendedName>
        <fullName evidence="4">Secreted protein</fullName>
    </recommendedName>
</protein>
<proteinExistence type="predicted"/>
<evidence type="ECO:0000313" key="2">
    <source>
        <dbReference type="EMBL" id="KAL1859821.1"/>
    </source>
</evidence>